<comment type="caution">
    <text evidence="12">The sequence shown here is derived from an EMBL/GenBank/DDBJ whole genome shotgun (WGS) entry which is preliminary data.</text>
</comment>
<keyword evidence="5" id="KW-0862">Zinc</keyword>
<protein>
    <recommendedName>
        <fullName evidence="11">C2H2-type domain-containing protein</fullName>
    </recommendedName>
</protein>
<keyword evidence="4 10" id="KW-0863">Zinc-finger</keyword>
<comment type="subcellular location">
    <subcellularLocation>
        <location evidence="1">Nucleus</location>
    </subcellularLocation>
</comment>
<dbReference type="AlphaFoldDB" id="A0A8S4PBX2"/>
<evidence type="ECO:0000313" key="12">
    <source>
        <dbReference type="EMBL" id="CAH1790700.1"/>
    </source>
</evidence>
<evidence type="ECO:0000313" key="13">
    <source>
        <dbReference type="Proteomes" id="UP000749559"/>
    </source>
</evidence>
<proteinExistence type="predicted"/>
<dbReference type="InterPro" id="IPR013087">
    <property type="entry name" value="Znf_C2H2_type"/>
</dbReference>
<reference evidence="12" key="1">
    <citation type="submission" date="2022-03" db="EMBL/GenBank/DDBJ databases">
        <authorList>
            <person name="Martin C."/>
        </authorList>
    </citation>
    <scope>NUCLEOTIDE SEQUENCE</scope>
</reference>
<evidence type="ECO:0000256" key="8">
    <source>
        <dbReference type="ARBA" id="ARBA00023163"/>
    </source>
</evidence>
<gene>
    <name evidence="12" type="ORF">OFUS_LOCUS15874</name>
</gene>
<name>A0A8S4PBX2_OWEFU</name>
<keyword evidence="3" id="KW-0677">Repeat</keyword>
<dbReference type="PROSITE" id="PS00028">
    <property type="entry name" value="ZINC_FINGER_C2H2_1"/>
    <property type="match status" value="7"/>
</dbReference>
<keyword evidence="7" id="KW-0238">DNA-binding</keyword>
<keyword evidence="8" id="KW-0804">Transcription</keyword>
<evidence type="ECO:0000256" key="2">
    <source>
        <dbReference type="ARBA" id="ARBA00022723"/>
    </source>
</evidence>
<feature type="domain" description="C2H2-type" evidence="11">
    <location>
        <begin position="349"/>
        <end position="377"/>
    </location>
</feature>
<keyword evidence="2" id="KW-0479">Metal-binding</keyword>
<keyword evidence="6" id="KW-0805">Transcription regulation</keyword>
<dbReference type="GO" id="GO:0005634">
    <property type="term" value="C:nucleus"/>
    <property type="evidence" value="ECO:0007669"/>
    <property type="project" value="UniProtKB-SubCell"/>
</dbReference>
<dbReference type="FunFam" id="3.30.160.60:FF:001049">
    <property type="entry name" value="zinc finger protein 319"/>
    <property type="match status" value="2"/>
</dbReference>
<feature type="domain" description="C2H2-type" evidence="11">
    <location>
        <begin position="240"/>
        <end position="267"/>
    </location>
</feature>
<evidence type="ECO:0000256" key="7">
    <source>
        <dbReference type="ARBA" id="ARBA00023125"/>
    </source>
</evidence>
<dbReference type="Pfam" id="PF00096">
    <property type="entry name" value="zf-C2H2"/>
    <property type="match status" value="7"/>
</dbReference>
<dbReference type="SUPFAM" id="SSF57667">
    <property type="entry name" value="beta-beta-alpha zinc fingers"/>
    <property type="match status" value="5"/>
</dbReference>
<dbReference type="OrthoDB" id="8918594at2759"/>
<feature type="domain" description="C2H2-type" evidence="11">
    <location>
        <begin position="212"/>
        <end position="239"/>
    </location>
</feature>
<dbReference type="FunFam" id="3.30.160.60:FF:000045">
    <property type="entry name" value="ZFP69 zinc finger protein B"/>
    <property type="match status" value="2"/>
</dbReference>
<evidence type="ECO:0000256" key="10">
    <source>
        <dbReference type="PROSITE-ProRule" id="PRU00042"/>
    </source>
</evidence>
<dbReference type="InterPro" id="IPR036236">
    <property type="entry name" value="Znf_C2H2_sf"/>
</dbReference>
<dbReference type="EMBL" id="CAIIXF020000008">
    <property type="protein sequence ID" value="CAH1790700.1"/>
    <property type="molecule type" value="Genomic_DNA"/>
</dbReference>
<dbReference type="PROSITE" id="PS50157">
    <property type="entry name" value="ZINC_FINGER_C2H2_2"/>
    <property type="match status" value="7"/>
</dbReference>
<evidence type="ECO:0000256" key="4">
    <source>
        <dbReference type="ARBA" id="ARBA00022771"/>
    </source>
</evidence>
<evidence type="ECO:0000256" key="3">
    <source>
        <dbReference type="ARBA" id="ARBA00022737"/>
    </source>
</evidence>
<feature type="domain" description="C2H2-type" evidence="11">
    <location>
        <begin position="267"/>
        <end position="294"/>
    </location>
</feature>
<dbReference type="FunFam" id="3.30.160.60:FF:000325">
    <property type="entry name" value="ZFP90 zinc finger protein"/>
    <property type="match status" value="1"/>
</dbReference>
<keyword evidence="13" id="KW-1185">Reference proteome</keyword>
<evidence type="ECO:0000259" key="11">
    <source>
        <dbReference type="PROSITE" id="PS50157"/>
    </source>
</evidence>
<feature type="domain" description="C2H2-type" evidence="11">
    <location>
        <begin position="294"/>
        <end position="321"/>
    </location>
</feature>
<dbReference type="Gene3D" id="3.30.160.60">
    <property type="entry name" value="Classic Zinc Finger"/>
    <property type="match status" value="7"/>
</dbReference>
<sequence>MDKDLVRESYSWSNNRLQRTSNDNLNEELNSQEIDTFGGIKTEDEFQNNVKEEHHDEIADSYIHIKPEYEMEKDDEMDDMNPPIKIEYDDQIDQGSHSRFDYDNEENELTGLLIKKEYEDYESVDHDEIEEKQNTEGCEVPEGLDHDTMVVGNDSNREGSGGPSCTNVELDNIETSETENQVDKFQCQYCEKKYKNKGTLKRHERIHTGEGIQCPYCEKCFGEKSHFKEHERIHTGDRPYNCGKCEKSYTSESALKKHESKHSGTRFMCSYCDQSYKSEETLKSHEKIHTGKGFECPYCAKCFGVRSHFKEHVRVHTGDRPYSCGECEKSYTTPIALKRHEAKHKGTRFICSYCDQSFAQKGYVARHEKKVHFKNVS</sequence>
<dbReference type="GO" id="GO:0008270">
    <property type="term" value="F:zinc ion binding"/>
    <property type="evidence" value="ECO:0007669"/>
    <property type="project" value="UniProtKB-KW"/>
</dbReference>
<keyword evidence="9" id="KW-0539">Nucleus</keyword>
<dbReference type="PANTHER" id="PTHR16515:SF58">
    <property type="entry name" value="ZINC FINGER PROTEIN 22"/>
    <property type="match status" value="1"/>
</dbReference>
<accession>A0A8S4PBX2</accession>
<dbReference type="PANTHER" id="PTHR16515">
    <property type="entry name" value="PR DOMAIN ZINC FINGER PROTEIN"/>
    <property type="match status" value="1"/>
</dbReference>
<dbReference type="Proteomes" id="UP000749559">
    <property type="component" value="Unassembled WGS sequence"/>
</dbReference>
<dbReference type="InterPro" id="IPR050331">
    <property type="entry name" value="Zinc_finger"/>
</dbReference>
<feature type="domain" description="C2H2-type" evidence="11">
    <location>
        <begin position="322"/>
        <end position="349"/>
    </location>
</feature>
<evidence type="ECO:0000256" key="9">
    <source>
        <dbReference type="ARBA" id="ARBA00023242"/>
    </source>
</evidence>
<feature type="domain" description="C2H2-type" evidence="11">
    <location>
        <begin position="185"/>
        <end position="212"/>
    </location>
</feature>
<evidence type="ECO:0000256" key="5">
    <source>
        <dbReference type="ARBA" id="ARBA00022833"/>
    </source>
</evidence>
<dbReference type="GO" id="GO:0003677">
    <property type="term" value="F:DNA binding"/>
    <property type="evidence" value="ECO:0007669"/>
    <property type="project" value="UniProtKB-KW"/>
</dbReference>
<dbReference type="SMART" id="SM00355">
    <property type="entry name" value="ZnF_C2H2"/>
    <property type="match status" value="7"/>
</dbReference>
<evidence type="ECO:0000256" key="6">
    <source>
        <dbReference type="ARBA" id="ARBA00023015"/>
    </source>
</evidence>
<organism evidence="12 13">
    <name type="scientific">Owenia fusiformis</name>
    <name type="common">Polychaete worm</name>
    <dbReference type="NCBI Taxonomy" id="6347"/>
    <lineage>
        <taxon>Eukaryota</taxon>
        <taxon>Metazoa</taxon>
        <taxon>Spiralia</taxon>
        <taxon>Lophotrochozoa</taxon>
        <taxon>Annelida</taxon>
        <taxon>Polychaeta</taxon>
        <taxon>Sedentaria</taxon>
        <taxon>Canalipalpata</taxon>
        <taxon>Sabellida</taxon>
        <taxon>Oweniida</taxon>
        <taxon>Oweniidae</taxon>
        <taxon>Owenia</taxon>
    </lineage>
</organism>
<dbReference type="GO" id="GO:0010468">
    <property type="term" value="P:regulation of gene expression"/>
    <property type="evidence" value="ECO:0007669"/>
    <property type="project" value="TreeGrafter"/>
</dbReference>
<evidence type="ECO:0000256" key="1">
    <source>
        <dbReference type="ARBA" id="ARBA00004123"/>
    </source>
</evidence>